<name>A0A5C6RXZ9_9FLAO</name>
<dbReference type="InterPro" id="IPR040921">
    <property type="entry name" value="Peptidase_S66C"/>
</dbReference>
<evidence type="ECO:0000313" key="10">
    <source>
        <dbReference type="Proteomes" id="UP000321721"/>
    </source>
</evidence>
<dbReference type="CDD" id="cd07025">
    <property type="entry name" value="Peptidase_S66"/>
    <property type="match status" value="1"/>
</dbReference>
<evidence type="ECO:0000256" key="4">
    <source>
        <dbReference type="ARBA" id="ARBA00022801"/>
    </source>
</evidence>
<dbReference type="InterPro" id="IPR029062">
    <property type="entry name" value="Class_I_gatase-like"/>
</dbReference>
<feature type="active site" description="Nucleophile" evidence="6">
    <location>
        <position position="109"/>
    </location>
</feature>
<keyword evidence="5" id="KW-0720">Serine protease</keyword>
<dbReference type="EMBL" id="VOOS01000001">
    <property type="protein sequence ID" value="TXB67131.1"/>
    <property type="molecule type" value="Genomic_DNA"/>
</dbReference>
<evidence type="ECO:0000259" key="8">
    <source>
        <dbReference type="Pfam" id="PF17676"/>
    </source>
</evidence>
<feature type="domain" description="LD-carboxypeptidase C-terminal" evidence="8">
    <location>
        <begin position="172"/>
        <end position="287"/>
    </location>
</feature>
<reference evidence="9 10" key="1">
    <citation type="submission" date="2019-08" db="EMBL/GenBank/DDBJ databases">
        <title>Genome of Vicingus serpentipes NCIMB 15042.</title>
        <authorList>
            <person name="Bowman J.P."/>
        </authorList>
    </citation>
    <scope>NUCLEOTIDE SEQUENCE [LARGE SCALE GENOMIC DNA]</scope>
    <source>
        <strain evidence="9 10">NCIMB 15042</strain>
    </source>
</reference>
<dbReference type="PANTHER" id="PTHR30237:SF2">
    <property type="entry name" value="MUREIN TETRAPEPTIDE CARBOXYPEPTIDASE"/>
    <property type="match status" value="1"/>
</dbReference>
<dbReference type="PIRSF" id="PIRSF028757">
    <property type="entry name" value="LD-carboxypeptidase"/>
    <property type="match status" value="1"/>
</dbReference>
<evidence type="ECO:0000256" key="1">
    <source>
        <dbReference type="ARBA" id="ARBA00010233"/>
    </source>
</evidence>
<feature type="domain" description="LD-carboxypeptidase N-terminal" evidence="7">
    <location>
        <begin position="13"/>
        <end position="128"/>
    </location>
</feature>
<gene>
    <name evidence="9" type="ORF">FRY74_02795</name>
</gene>
<feature type="active site" description="Charge relay system" evidence="6">
    <location>
        <position position="272"/>
    </location>
</feature>
<dbReference type="RefSeq" id="WP_147098390.1">
    <property type="nucleotide sequence ID" value="NZ_VOOS01000001.1"/>
</dbReference>
<evidence type="ECO:0000256" key="3">
    <source>
        <dbReference type="ARBA" id="ARBA00022670"/>
    </source>
</evidence>
<dbReference type="GO" id="GO:0008236">
    <property type="term" value="F:serine-type peptidase activity"/>
    <property type="evidence" value="ECO:0007669"/>
    <property type="project" value="UniProtKB-KW"/>
</dbReference>
<dbReference type="Proteomes" id="UP000321721">
    <property type="component" value="Unassembled WGS sequence"/>
</dbReference>
<dbReference type="PANTHER" id="PTHR30237">
    <property type="entry name" value="MURAMOYLTETRAPEPTIDE CARBOXYPEPTIDASE"/>
    <property type="match status" value="1"/>
</dbReference>
<dbReference type="InterPro" id="IPR003507">
    <property type="entry name" value="S66_fam"/>
</dbReference>
<dbReference type="GO" id="GO:0004180">
    <property type="term" value="F:carboxypeptidase activity"/>
    <property type="evidence" value="ECO:0007669"/>
    <property type="project" value="UniProtKB-KW"/>
</dbReference>
<proteinExistence type="inferred from homology"/>
<comment type="caution">
    <text evidence="9">The sequence shown here is derived from an EMBL/GenBank/DDBJ whole genome shotgun (WGS) entry which is preliminary data.</text>
</comment>
<organism evidence="9 10">
    <name type="scientific">Vicingus serpentipes</name>
    <dbReference type="NCBI Taxonomy" id="1926625"/>
    <lineage>
        <taxon>Bacteria</taxon>
        <taxon>Pseudomonadati</taxon>
        <taxon>Bacteroidota</taxon>
        <taxon>Flavobacteriia</taxon>
        <taxon>Flavobacteriales</taxon>
        <taxon>Vicingaceae</taxon>
        <taxon>Vicingus</taxon>
    </lineage>
</organism>
<dbReference type="InterPro" id="IPR027461">
    <property type="entry name" value="Carboxypeptidase_A_C_sf"/>
</dbReference>
<dbReference type="Gene3D" id="3.50.30.60">
    <property type="entry name" value="LD-carboxypeptidase A C-terminal domain-like"/>
    <property type="match status" value="1"/>
</dbReference>
<dbReference type="SUPFAM" id="SSF52317">
    <property type="entry name" value="Class I glutamine amidotransferase-like"/>
    <property type="match status" value="1"/>
</dbReference>
<dbReference type="Gene3D" id="3.40.50.10740">
    <property type="entry name" value="Class I glutamine amidotransferase-like"/>
    <property type="match status" value="1"/>
</dbReference>
<dbReference type="Pfam" id="PF02016">
    <property type="entry name" value="Peptidase_S66"/>
    <property type="match status" value="1"/>
</dbReference>
<sequence>MQKPPNLQKGDKVAIVSTARKLSLVELEYSLTIIKGWGLEPTFSDKLFAVDNQFAGTTAVRTANFQEALDNQEIKAIICAKGGYGTVKIIDNLDFTKFIKQPKWICGYSDVTVLHNHINQNFGIETLHSAMPLGFKDNTEAALTSLKESLFGVPQIYTCKANELNVVGEADGELVGGNLSIIYSLTGTKSQLNTKGKILFIEDLDEYLYHIDRMMMNIDRAGMLSELAGLVVGGMTDMNDNAVPYGKTAKEIILETVKKYKYPICFDFPAGHVNDNRTLIMGRNAHLKVSKEEIQLNFSNG</sequence>
<dbReference type="AlphaFoldDB" id="A0A5C6RXZ9"/>
<keyword evidence="4" id="KW-0378">Hydrolase</keyword>
<dbReference type="InterPro" id="IPR040449">
    <property type="entry name" value="Peptidase_S66_N"/>
</dbReference>
<protein>
    <submittedName>
        <fullName evidence="9">LD-carboxypeptidase</fullName>
    </submittedName>
</protein>
<dbReference type="GO" id="GO:0006508">
    <property type="term" value="P:proteolysis"/>
    <property type="evidence" value="ECO:0007669"/>
    <property type="project" value="UniProtKB-KW"/>
</dbReference>
<keyword evidence="3" id="KW-0645">Protease</keyword>
<dbReference type="InterPro" id="IPR027478">
    <property type="entry name" value="LdcA_N"/>
</dbReference>
<evidence type="ECO:0000313" key="9">
    <source>
        <dbReference type="EMBL" id="TXB67131.1"/>
    </source>
</evidence>
<evidence type="ECO:0000256" key="6">
    <source>
        <dbReference type="PIRSR" id="PIRSR028757-1"/>
    </source>
</evidence>
<evidence type="ECO:0000256" key="5">
    <source>
        <dbReference type="ARBA" id="ARBA00022825"/>
    </source>
</evidence>
<evidence type="ECO:0000256" key="2">
    <source>
        <dbReference type="ARBA" id="ARBA00022645"/>
    </source>
</evidence>
<accession>A0A5C6RXZ9</accession>
<keyword evidence="2 9" id="KW-0121">Carboxypeptidase</keyword>
<keyword evidence="10" id="KW-1185">Reference proteome</keyword>
<comment type="similarity">
    <text evidence="1">Belongs to the peptidase S66 family.</text>
</comment>
<dbReference type="OrthoDB" id="9807329at2"/>
<evidence type="ECO:0000259" key="7">
    <source>
        <dbReference type="Pfam" id="PF02016"/>
    </source>
</evidence>
<feature type="active site" description="Charge relay system" evidence="6">
    <location>
        <position position="202"/>
    </location>
</feature>
<dbReference type="SUPFAM" id="SSF141986">
    <property type="entry name" value="LD-carboxypeptidase A C-terminal domain-like"/>
    <property type="match status" value="1"/>
</dbReference>
<dbReference type="Pfam" id="PF17676">
    <property type="entry name" value="Peptidase_S66C"/>
    <property type="match status" value="1"/>
</dbReference>